<dbReference type="GO" id="GO:0006412">
    <property type="term" value="P:translation"/>
    <property type="evidence" value="ECO:0007669"/>
    <property type="project" value="InterPro"/>
</dbReference>
<proteinExistence type="inferred from homology"/>
<geneLocation type="mitochondrion" evidence="7"/>
<evidence type="ECO:0000256" key="4">
    <source>
        <dbReference type="ARBA" id="ARBA00023128"/>
    </source>
</evidence>
<dbReference type="InterPro" id="IPR007980">
    <property type="entry name" value="Ribosomal_uS3m_fun"/>
</dbReference>
<dbReference type="GO" id="GO:0003735">
    <property type="term" value="F:structural constituent of ribosome"/>
    <property type="evidence" value="ECO:0007669"/>
    <property type="project" value="InterPro"/>
</dbReference>
<evidence type="ECO:0000256" key="6">
    <source>
        <dbReference type="ARBA" id="ARBA00035157"/>
    </source>
</evidence>
<protein>
    <recommendedName>
        <fullName evidence="6">Small ribosomal subunit protein uS3m</fullName>
    </recommendedName>
</protein>
<dbReference type="GO" id="GO:0005840">
    <property type="term" value="C:ribosome"/>
    <property type="evidence" value="ECO:0007669"/>
    <property type="project" value="UniProtKB-KW"/>
</dbReference>
<dbReference type="InterPro" id="IPR036419">
    <property type="entry name" value="Ribosomal_S3_C_sf"/>
</dbReference>
<dbReference type="Pfam" id="PF05316">
    <property type="entry name" value="VAR1"/>
    <property type="match status" value="1"/>
</dbReference>
<keyword evidence="3 7" id="KW-0689">Ribosomal protein</keyword>
<evidence type="ECO:0000256" key="5">
    <source>
        <dbReference type="ARBA" id="ARBA00023274"/>
    </source>
</evidence>
<gene>
    <name evidence="7" type="primary">rps3</name>
</gene>
<comment type="subcellular location">
    <subcellularLocation>
        <location evidence="1">Mitochondrion</location>
    </subcellularLocation>
</comment>
<evidence type="ECO:0000256" key="1">
    <source>
        <dbReference type="ARBA" id="ARBA00004173"/>
    </source>
</evidence>
<keyword evidence="5" id="KW-0687">Ribonucleoprotein</keyword>
<name>A0A385JEZ2_9TREE</name>
<dbReference type="GO" id="GO:0005739">
    <property type="term" value="C:mitochondrion"/>
    <property type="evidence" value="ECO:0007669"/>
    <property type="project" value="UniProtKB-SubCell"/>
</dbReference>
<evidence type="ECO:0000256" key="3">
    <source>
        <dbReference type="ARBA" id="ARBA00022980"/>
    </source>
</evidence>
<comment type="similarity">
    <text evidence="2">Belongs to the universal ribosomal protein uS3 family.</text>
</comment>
<organism evidence="7">
    <name type="scientific">Hannaella oryzae</name>
    <dbReference type="NCBI Taxonomy" id="4979"/>
    <lineage>
        <taxon>Eukaryota</taxon>
        <taxon>Fungi</taxon>
        <taxon>Dikarya</taxon>
        <taxon>Basidiomycota</taxon>
        <taxon>Agaricomycotina</taxon>
        <taxon>Tremellomycetes</taxon>
        <taxon>Tremellales</taxon>
        <taxon>Bulleribasidiaceae</taxon>
        <taxon>Hannaella</taxon>
    </lineage>
</organism>
<dbReference type="SUPFAM" id="SSF54821">
    <property type="entry name" value="Ribosomal protein S3 C-terminal domain"/>
    <property type="match status" value="1"/>
</dbReference>
<keyword evidence="4 7" id="KW-0496">Mitochondrion</keyword>
<dbReference type="Gene3D" id="3.30.1140.32">
    <property type="entry name" value="Ribosomal protein S3, C-terminal domain"/>
    <property type="match status" value="1"/>
</dbReference>
<sequence length="229" mass="25163">MKNILTQSLAKYYLPGGNMLVTSHNYDKKAGSANMLNATRSAMSLINHFFSPIQALAGKPVFTVSANSVVVHVFYYIPAADHALNSNTVNNLGEALSSIFGRPVELRLVKLHYPYLDGHILAQFIALNTQDYTLAQILRRVFGSISPVKNIDSANVLASDLPSHIVGIKVRVSGRLMMERSRPRQTVQTQQIGSFSKDNLALVDSASFTTKNKKGAFTVKVWISQRAVV</sequence>
<reference evidence="7" key="1">
    <citation type="submission" date="2018-08" db="EMBL/GenBank/DDBJ databases">
        <title>Characterization and comparative mitogenomic analysis of Basidiomycete yeast Hannaella oryzae and phylogenetic analysis of the Basidiomycota.</title>
        <authorList>
            <person name="Li Q."/>
            <person name="Jin X."/>
            <person name="Xiong C."/>
            <person name="Li P."/>
            <person name="Chen Z."/>
            <person name="Huang W."/>
        </authorList>
    </citation>
    <scope>NUCLEOTIDE SEQUENCE</scope>
</reference>
<evidence type="ECO:0000313" key="7">
    <source>
        <dbReference type="EMBL" id="AXY96238.1"/>
    </source>
</evidence>
<dbReference type="AlphaFoldDB" id="A0A385JEZ2"/>
<dbReference type="GO" id="GO:1990904">
    <property type="term" value="C:ribonucleoprotein complex"/>
    <property type="evidence" value="ECO:0007669"/>
    <property type="project" value="UniProtKB-KW"/>
</dbReference>
<dbReference type="RefSeq" id="YP_009531538.1">
    <property type="nucleotide sequence ID" value="NC_039747.1"/>
</dbReference>
<accession>A0A385JEZ2</accession>
<dbReference type="GeneID" id="38332373"/>
<evidence type="ECO:0000256" key="2">
    <source>
        <dbReference type="ARBA" id="ARBA00010761"/>
    </source>
</evidence>
<dbReference type="EMBL" id="MH732752">
    <property type="protein sequence ID" value="AXY96238.1"/>
    <property type="molecule type" value="Genomic_DNA"/>
</dbReference>